<dbReference type="EMBL" id="CP015596">
    <property type="protein sequence ID" value="ANE81687.1"/>
    <property type="molecule type" value="Genomic_DNA"/>
</dbReference>
<dbReference type="STRING" id="1682113.A7U43_22505"/>
<dbReference type="Gene3D" id="3.30.450.20">
    <property type="entry name" value="PAS domain"/>
    <property type="match status" value="1"/>
</dbReference>
<dbReference type="AlphaFoldDB" id="A0A172UR90"/>
<dbReference type="KEGG" id="madi:A7U43_22505"/>
<organism evidence="2 3">
    <name type="scientific">Mycobacterium adipatum</name>
    <dbReference type="NCBI Taxonomy" id="1682113"/>
    <lineage>
        <taxon>Bacteria</taxon>
        <taxon>Bacillati</taxon>
        <taxon>Actinomycetota</taxon>
        <taxon>Actinomycetes</taxon>
        <taxon>Mycobacteriales</taxon>
        <taxon>Mycobacteriaceae</taxon>
        <taxon>Mycobacterium</taxon>
    </lineage>
</organism>
<dbReference type="InterPro" id="IPR035965">
    <property type="entry name" value="PAS-like_dom_sf"/>
</dbReference>
<dbReference type="Pfam" id="PF08447">
    <property type="entry name" value="PAS_3"/>
    <property type="match status" value="1"/>
</dbReference>
<evidence type="ECO:0000259" key="1">
    <source>
        <dbReference type="PROSITE" id="PS50921"/>
    </source>
</evidence>
<dbReference type="Pfam" id="PF03861">
    <property type="entry name" value="ANTAR"/>
    <property type="match status" value="1"/>
</dbReference>
<dbReference type="InterPro" id="IPR005561">
    <property type="entry name" value="ANTAR"/>
</dbReference>
<proteinExistence type="predicted"/>
<reference evidence="2 3" key="1">
    <citation type="submission" date="2016-05" db="EMBL/GenBank/DDBJ databases">
        <title>Complete genome sequence of a phthalic acid esters degrading Mycobacterium sp. YC-RL4.</title>
        <authorList>
            <person name="Ren L."/>
            <person name="Fan S."/>
            <person name="Ruth N."/>
            <person name="Jia Y."/>
            <person name="Wang J."/>
            <person name="Qiao C."/>
        </authorList>
    </citation>
    <scope>NUCLEOTIDE SEQUENCE [LARGE SCALE GENOMIC DNA]</scope>
    <source>
        <strain evidence="2 3">YC-RL4</strain>
    </source>
</reference>
<accession>A0A172UR90</accession>
<dbReference type="OrthoDB" id="3787288at2"/>
<dbReference type="PROSITE" id="PS50921">
    <property type="entry name" value="ANTAR"/>
    <property type="match status" value="1"/>
</dbReference>
<dbReference type="SUPFAM" id="SSF55785">
    <property type="entry name" value="PYP-like sensor domain (PAS domain)"/>
    <property type="match status" value="1"/>
</dbReference>
<dbReference type="SMART" id="SM01012">
    <property type="entry name" value="ANTAR"/>
    <property type="match status" value="1"/>
</dbReference>
<dbReference type="RefSeq" id="WP_067999550.1">
    <property type="nucleotide sequence ID" value="NZ_CP015596.1"/>
</dbReference>
<name>A0A172UR90_9MYCO</name>
<dbReference type="Proteomes" id="UP000077143">
    <property type="component" value="Chromosome"/>
</dbReference>
<dbReference type="GO" id="GO:0003723">
    <property type="term" value="F:RNA binding"/>
    <property type="evidence" value="ECO:0007669"/>
    <property type="project" value="InterPro"/>
</dbReference>
<evidence type="ECO:0000313" key="3">
    <source>
        <dbReference type="Proteomes" id="UP000077143"/>
    </source>
</evidence>
<protein>
    <submittedName>
        <fullName evidence="2">Antitermination regulator</fullName>
    </submittedName>
</protein>
<dbReference type="InterPro" id="IPR013655">
    <property type="entry name" value="PAS_fold_3"/>
</dbReference>
<dbReference type="Gene3D" id="1.10.10.10">
    <property type="entry name" value="Winged helix-like DNA-binding domain superfamily/Winged helix DNA-binding domain"/>
    <property type="match status" value="1"/>
</dbReference>
<evidence type="ECO:0000313" key="2">
    <source>
        <dbReference type="EMBL" id="ANE81687.1"/>
    </source>
</evidence>
<keyword evidence="3" id="KW-1185">Reference proteome</keyword>
<feature type="domain" description="ANTAR" evidence="1">
    <location>
        <begin position="131"/>
        <end position="192"/>
    </location>
</feature>
<sequence length="229" mass="25382">MATCDESDCSAGELAIAGCQPQQVGWYRYYFADERWDWSPEVEMLHGYEPGTSRPTTELVLKHKHPDDLELVTASLSGIRHSRAPFSTRHRIITVANDIREVVVIGEQMRDDAGQVIGAQGFYIDVTPDAQVRDAAITEAVSEIANHRAAIEQVKGILRMVYRIDSEAAFGLLKWRSQETNVKLRALAEQLMSDFTALGGGESLPPRTTFDTLLMTAHQRLGGAPRQVG</sequence>
<dbReference type="InterPro" id="IPR036388">
    <property type="entry name" value="WH-like_DNA-bd_sf"/>
</dbReference>
<gene>
    <name evidence="2" type="ORF">A7U43_22505</name>
</gene>